<reference evidence="1" key="2">
    <citation type="submission" date="2015-06" db="UniProtKB">
        <authorList>
            <consortium name="EnsemblPlants"/>
        </authorList>
    </citation>
    <scope>IDENTIFICATION</scope>
    <source>
        <strain evidence="1">DM1-3 516 R44</strain>
    </source>
</reference>
<protein>
    <submittedName>
        <fullName evidence="1">Uncharacterized protein</fullName>
    </submittedName>
</protein>
<name>M1A286_SOLTU</name>
<organism evidence="1 2">
    <name type="scientific">Solanum tuberosum</name>
    <name type="common">Potato</name>
    <dbReference type="NCBI Taxonomy" id="4113"/>
    <lineage>
        <taxon>Eukaryota</taxon>
        <taxon>Viridiplantae</taxon>
        <taxon>Streptophyta</taxon>
        <taxon>Embryophyta</taxon>
        <taxon>Tracheophyta</taxon>
        <taxon>Spermatophyta</taxon>
        <taxon>Magnoliopsida</taxon>
        <taxon>eudicotyledons</taxon>
        <taxon>Gunneridae</taxon>
        <taxon>Pentapetalae</taxon>
        <taxon>asterids</taxon>
        <taxon>lamiids</taxon>
        <taxon>Solanales</taxon>
        <taxon>Solanaceae</taxon>
        <taxon>Solanoideae</taxon>
        <taxon>Solaneae</taxon>
        <taxon>Solanum</taxon>
    </lineage>
</organism>
<sequence length="66" mass="7666">MNICFFLAIEFNRTECCCGRRKSCYIDFYCNNCTLENVQIAMDVLPLQPHSYNNLPTLLFVASFCL</sequence>
<keyword evidence="2" id="KW-1185">Reference proteome</keyword>
<dbReference type="Gramene" id="PGSC0003DMT400013059">
    <property type="protein sequence ID" value="PGSC0003DMT400013059"/>
    <property type="gene ID" value="PGSC0003DMG400005094"/>
</dbReference>
<evidence type="ECO:0000313" key="2">
    <source>
        <dbReference type="Proteomes" id="UP000011115"/>
    </source>
</evidence>
<reference evidence="2" key="1">
    <citation type="journal article" date="2011" name="Nature">
        <title>Genome sequence and analysis of the tuber crop potato.</title>
        <authorList>
            <consortium name="The Potato Genome Sequencing Consortium"/>
        </authorList>
    </citation>
    <scope>NUCLEOTIDE SEQUENCE [LARGE SCALE GENOMIC DNA]</scope>
    <source>
        <strain evidence="2">cv. DM1-3 516 R44</strain>
    </source>
</reference>
<proteinExistence type="predicted"/>
<dbReference type="EnsemblPlants" id="PGSC0003DMT400013059">
    <property type="protein sequence ID" value="PGSC0003DMT400013059"/>
    <property type="gene ID" value="PGSC0003DMG400005094"/>
</dbReference>
<dbReference type="Proteomes" id="UP000011115">
    <property type="component" value="Unassembled WGS sequence"/>
</dbReference>
<accession>M1A286</accession>
<dbReference type="InParanoid" id="M1A286"/>
<dbReference type="PaxDb" id="4113-PGSC0003DMT400013059"/>
<evidence type="ECO:0000313" key="1">
    <source>
        <dbReference type="EnsemblPlants" id="PGSC0003DMT400013059"/>
    </source>
</evidence>
<dbReference type="HOGENOM" id="CLU_2836224_0_0_1"/>
<dbReference type="AlphaFoldDB" id="M1A286"/>